<name>A0AAU8RCU3_BRUSS</name>
<evidence type="ECO:0000313" key="2">
    <source>
        <dbReference type="EMBL" id="AIN86478.1"/>
    </source>
</evidence>
<reference evidence="2 3" key="1">
    <citation type="submission" date="2014-07" db="EMBL/GenBank/DDBJ databases">
        <authorList>
            <person name="Ledwaba M.B."/>
            <person name="Mafofo J."/>
            <person name="van Heerden H."/>
        </authorList>
    </citation>
    <scope>NUCLEOTIDE SEQUENCE [LARGE SCALE GENOMIC DNA]</scope>
    <source>
        <strain evidence="2 3">ZW046</strain>
    </source>
</reference>
<dbReference type="KEGG" id="bsg:IY72_00275"/>
<protein>
    <submittedName>
        <fullName evidence="2">Protein tyrosine phosphatase</fullName>
    </submittedName>
</protein>
<dbReference type="KEGG" id="bsw:IY71_00285"/>
<dbReference type="EMBL" id="CP009096">
    <property type="protein sequence ID" value="AIN86478.1"/>
    <property type="molecule type" value="Genomic_DNA"/>
</dbReference>
<evidence type="ECO:0000256" key="1">
    <source>
        <dbReference type="SAM" id="MobiDB-lite"/>
    </source>
</evidence>
<proteinExistence type="predicted"/>
<sequence length="67" mass="7332">MRCHLNGAFVRFFAGMVAIGSGRIDQYVADAAFFKHIPHHPFGKRRAADIAGTNEKNTSRGEAVVTD</sequence>
<accession>A0AAU8RCU3</accession>
<feature type="region of interest" description="Disordered" evidence="1">
    <location>
        <begin position="45"/>
        <end position="67"/>
    </location>
</feature>
<gene>
    <name evidence="2" type="ORF">IY72_00275</name>
</gene>
<dbReference type="AlphaFoldDB" id="A0AAU8RCU3"/>
<organism evidence="2 3">
    <name type="scientific">Brucella suis</name>
    <dbReference type="NCBI Taxonomy" id="29461"/>
    <lineage>
        <taxon>Bacteria</taxon>
        <taxon>Pseudomonadati</taxon>
        <taxon>Pseudomonadota</taxon>
        <taxon>Alphaproteobacteria</taxon>
        <taxon>Hyphomicrobiales</taxon>
        <taxon>Brucellaceae</taxon>
        <taxon>Brucella/Ochrobactrum group</taxon>
        <taxon>Brucella</taxon>
    </lineage>
</organism>
<evidence type="ECO:0000313" key="3">
    <source>
        <dbReference type="Proteomes" id="UP000029248"/>
    </source>
</evidence>
<dbReference type="Proteomes" id="UP000029248">
    <property type="component" value="Chromosome 1"/>
</dbReference>
<reference evidence="2 3" key="2">
    <citation type="submission" date="2014-09" db="EMBL/GenBank/DDBJ databases">
        <title>Genome announcement of three Brucella strains isolated from bovine in Zimbabwe.</title>
        <authorList>
            <person name="Ledwaba M.M.B."/>
            <person name="Mafofo J.J."/>
            <person name="van Heerden H.H."/>
        </authorList>
    </citation>
    <scope>NUCLEOTIDE SEQUENCE [LARGE SCALE GENOMIC DNA]</scope>
    <source>
        <strain evidence="2 3">ZW046</strain>
    </source>
</reference>